<evidence type="ECO:0000256" key="2">
    <source>
        <dbReference type="SAM" id="Phobius"/>
    </source>
</evidence>
<accession>A0A1M6ENL7</accession>
<evidence type="ECO:0000313" key="3">
    <source>
        <dbReference type="EMBL" id="SHI86860.1"/>
    </source>
</evidence>
<dbReference type="OrthoDB" id="1115172at2"/>
<sequence>MSEKKKESILKILIIVLLAGLLVMVTYTFNFHREKNENIKYLEEEKSYLKSELSQIQTAYDSLNVDNVSIKKSLEKEKKRIATLLDSIKTLETNYGQLKKYRLQADQLKMEKQRLLNHISILAEENKNLKTAIDSTNQILLSAKQKSDSLNLKNEELQKKIDEASIIKISDIVGEGVYLKNNGEVVSTKRLKQIENIRLCFEVNESKIVPEGEKNLYIQVINPNNNLIGERKKESFNDKELYYSVKTLISYHQINLNVCALIHLEESQTVKGKYIVHIFDNDKLLSSASFLIE</sequence>
<name>A0A1M6ENL7_9FLAO</name>
<keyword evidence="2" id="KW-1133">Transmembrane helix</keyword>
<dbReference type="RefSeq" id="WP_073150513.1">
    <property type="nucleotide sequence ID" value="NZ_FQYY01000005.1"/>
</dbReference>
<feature type="transmembrane region" description="Helical" evidence="2">
    <location>
        <begin position="12"/>
        <end position="29"/>
    </location>
</feature>
<organism evidence="3 4">
    <name type="scientific">Mesonia phycicola</name>
    <dbReference type="NCBI Taxonomy" id="579105"/>
    <lineage>
        <taxon>Bacteria</taxon>
        <taxon>Pseudomonadati</taxon>
        <taxon>Bacteroidota</taxon>
        <taxon>Flavobacteriia</taxon>
        <taxon>Flavobacteriales</taxon>
        <taxon>Flavobacteriaceae</taxon>
        <taxon>Mesonia</taxon>
    </lineage>
</organism>
<keyword evidence="4" id="KW-1185">Reference proteome</keyword>
<reference evidence="3 4" key="1">
    <citation type="submission" date="2016-11" db="EMBL/GenBank/DDBJ databases">
        <authorList>
            <person name="Jaros S."/>
            <person name="Januszkiewicz K."/>
            <person name="Wedrychowicz H."/>
        </authorList>
    </citation>
    <scope>NUCLEOTIDE SEQUENCE [LARGE SCALE GENOMIC DNA]</scope>
    <source>
        <strain evidence="3 4">DSM 21425</strain>
    </source>
</reference>
<feature type="coiled-coil region" evidence="1">
    <location>
        <begin position="74"/>
        <end position="167"/>
    </location>
</feature>
<evidence type="ECO:0000256" key="1">
    <source>
        <dbReference type="SAM" id="Coils"/>
    </source>
</evidence>
<keyword evidence="2" id="KW-0472">Membrane</keyword>
<dbReference type="AlphaFoldDB" id="A0A1M6ENL7"/>
<dbReference type="EMBL" id="FQYY01000005">
    <property type="protein sequence ID" value="SHI86860.1"/>
    <property type="molecule type" value="Genomic_DNA"/>
</dbReference>
<protein>
    <recommendedName>
        <fullName evidence="5">Cell division protein ZapB</fullName>
    </recommendedName>
</protein>
<keyword evidence="1" id="KW-0175">Coiled coil</keyword>
<dbReference type="Proteomes" id="UP000184225">
    <property type="component" value="Unassembled WGS sequence"/>
</dbReference>
<evidence type="ECO:0000313" key="4">
    <source>
        <dbReference type="Proteomes" id="UP000184225"/>
    </source>
</evidence>
<gene>
    <name evidence="3" type="ORF">SAMN04488096_105170</name>
</gene>
<evidence type="ECO:0008006" key="5">
    <source>
        <dbReference type="Google" id="ProtNLM"/>
    </source>
</evidence>
<dbReference type="STRING" id="579105.SAMN04488096_105170"/>
<keyword evidence="2" id="KW-0812">Transmembrane</keyword>
<proteinExistence type="predicted"/>